<proteinExistence type="predicted"/>
<gene>
    <name evidence="1" type="ORF">IK5_05794</name>
</gene>
<sequence length="95" mass="10563">MSISDAFGGLLTLGYNITVSSQVTKKQTVRNPKAPDTYQYDKYVGVAYQLRSNYTVLPSSRLSEEITNERAVLAQETSRYDESTLYLAVILCSGI</sequence>
<reference evidence="1 2" key="1">
    <citation type="submission" date="2012-04" db="EMBL/GenBank/DDBJ databases">
        <title>The Genome Sequence of Bacillus cereus VD154.</title>
        <authorList>
            <consortium name="The Broad Institute Genome Sequencing Platform"/>
            <consortium name="The Broad Institute Genome Sequencing Center for Infectious Disease"/>
            <person name="Feldgarden M."/>
            <person name="Van der Auwera G.A."/>
            <person name="Mahillon J."/>
            <person name="Duprez V."/>
            <person name="Timmery S."/>
            <person name="Mattelet C."/>
            <person name="Dierick K."/>
            <person name="Sun M."/>
            <person name="Yu Z."/>
            <person name="Zhu L."/>
            <person name="Hu X."/>
            <person name="Shank E.B."/>
            <person name="Swiecicka I."/>
            <person name="Hansen B.M."/>
            <person name="Andrup L."/>
            <person name="Young S.K."/>
            <person name="Zeng Q."/>
            <person name="Gargeya S."/>
            <person name="Fitzgerald M."/>
            <person name="Haas B."/>
            <person name="Abouelleil A."/>
            <person name="Alvarado L."/>
            <person name="Arachchi H.M."/>
            <person name="Berlin A."/>
            <person name="Chapman S.B."/>
            <person name="Goldberg J."/>
            <person name="Griggs A."/>
            <person name="Gujja S."/>
            <person name="Hansen M."/>
            <person name="Howarth C."/>
            <person name="Imamovic A."/>
            <person name="Larimer J."/>
            <person name="McCowen C."/>
            <person name="Montmayeur A."/>
            <person name="Murphy C."/>
            <person name="Neiman D."/>
            <person name="Pearson M."/>
            <person name="Priest M."/>
            <person name="Roberts A."/>
            <person name="Saif S."/>
            <person name="Shea T."/>
            <person name="Sisk P."/>
            <person name="Sykes S."/>
            <person name="Wortman J."/>
            <person name="Nusbaum C."/>
            <person name="Birren B."/>
        </authorList>
    </citation>
    <scope>NUCLEOTIDE SEQUENCE [LARGE SCALE GENOMIC DNA]</scope>
    <source>
        <strain evidence="1 2">VD154</strain>
    </source>
</reference>
<comment type="caution">
    <text evidence="1">The sequence shown here is derived from an EMBL/GenBank/DDBJ whole genome shotgun (WGS) entry which is preliminary data.</text>
</comment>
<accession>A0A9W5KRI3</accession>
<name>A0A9W5KRI3_BACCE</name>
<protein>
    <submittedName>
        <fullName evidence="1">Uncharacterized protein</fullName>
    </submittedName>
</protein>
<dbReference type="AlphaFoldDB" id="A0A9W5KRI3"/>
<dbReference type="RefSeq" id="WP_000027953.1">
    <property type="nucleotide sequence ID" value="NZ_JH791885.1"/>
</dbReference>
<dbReference type="Proteomes" id="UP000006967">
    <property type="component" value="Unassembled WGS sequence"/>
</dbReference>
<dbReference type="EMBL" id="AHFG01000086">
    <property type="protein sequence ID" value="EJR64008.1"/>
    <property type="molecule type" value="Genomic_DNA"/>
</dbReference>
<evidence type="ECO:0000313" key="1">
    <source>
        <dbReference type="EMBL" id="EJR64008.1"/>
    </source>
</evidence>
<evidence type="ECO:0000313" key="2">
    <source>
        <dbReference type="Proteomes" id="UP000006967"/>
    </source>
</evidence>
<organism evidence="1 2">
    <name type="scientific">Bacillus cereus VD154</name>
    <dbReference type="NCBI Taxonomy" id="1053238"/>
    <lineage>
        <taxon>Bacteria</taxon>
        <taxon>Bacillati</taxon>
        <taxon>Bacillota</taxon>
        <taxon>Bacilli</taxon>
        <taxon>Bacillales</taxon>
        <taxon>Bacillaceae</taxon>
        <taxon>Bacillus</taxon>
        <taxon>Bacillus cereus group</taxon>
    </lineage>
</organism>